<evidence type="ECO:0000256" key="8">
    <source>
        <dbReference type="SAM" id="Phobius"/>
    </source>
</evidence>
<gene>
    <name evidence="9" type="ORF">FRX48_01359</name>
</gene>
<dbReference type="OrthoDB" id="2849215at2759"/>
<dbReference type="GO" id="GO:0016757">
    <property type="term" value="F:glycosyltransferase activity"/>
    <property type="evidence" value="ECO:0007669"/>
    <property type="project" value="UniProtKB-KW"/>
</dbReference>
<keyword evidence="4 8" id="KW-0812">Transmembrane</keyword>
<evidence type="ECO:0000256" key="5">
    <source>
        <dbReference type="ARBA" id="ARBA00022989"/>
    </source>
</evidence>
<keyword evidence="5 8" id="KW-1133">Transmembrane helix</keyword>
<dbReference type="Proteomes" id="UP000324767">
    <property type="component" value="Unassembled WGS sequence"/>
</dbReference>
<evidence type="ECO:0000256" key="1">
    <source>
        <dbReference type="ARBA" id="ARBA00004370"/>
    </source>
</evidence>
<evidence type="ECO:0000313" key="10">
    <source>
        <dbReference type="Proteomes" id="UP000324767"/>
    </source>
</evidence>
<keyword evidence="2" id="KW-0328">Glycosyltransferase</keyword>
<evidence type="ECO:0000256" key="2">
    <source>
        <dbReference type="ARBA" id="ARBA00022676"/>
    </source>
</evidence>
<keyword evidence="6 8" id="KW-0472">Membrane</keyword>
<keyword evidence="3 9" id="KW-0808">Transferase</keyword>
<accession>A0A5M8PXV4</accession>
<organism evidence="9 10">
    <name type="scientific">Lasallia pustulata</name>
    <dbReference type="NCBI Taxonomy" id="136370"/>
    <lineage>
        <taxon>Eukaryota</taxon>
        <taxon>Fungi</taxon>
        <taxon>Dikarya</taxon>
        <taxon>Ascomycota</taxon>
        <taxon>Pezizomycotina</taxon>
        <taxon>Lecanoromycetes</taxon>
        <taxon>OSLEUM clade</taxon>
        <taxon>Umbilicariomycetidae</taxon>
        <taxon>Umbilicariales</taxon>
        <taxon>Umbilicariaceae</taxon>
        <taxon>Lasallia</taxon>
    </lineage>
</organism>
<dbReference type="PANTHER" id="PTHR47844">
    <property type="entry name" value="SYNTHASE CPS1, PUTATIVE (AFU_ORTHOLOGUE AFUA_7G02500)-RELATED"/>
    <property type="match status" value="1"/>
</dbReference>
<proteinExistence type="predicted"/>
<feature type="transmembrane region" description="Helical" evidence="8">
    <location>
        <begin position="37"/>
        <end position="57"/>
    </location>
</feature>
<dbReference type="InterPro" id="IPR052427">
    <property type="entry name" value="Glycosyltrans_GT2/GT47"/>
</dbReference>
<dbReference type="EMBL" id="VXIT01000002">
    <property type="protein sequence ID" value="KAA6414609.1"/>
    <property type="molecule type" value="Genomic_DNA"/>
</dbReference>
<comment type="subcellular location">
    <subcellularLocation>
        <location evidence="1">Membrane</location>
    </subcellularLocation>
</comment>
<sequence>MPENTRLAMTAFTLWLVFTKSVKLLPHFYRYPGDNKFIPLGIAFNYFYGLIKVYSLMTLHHTTWGGRTALGEESRSLLDNSGFESLGCSGRWGMI</sequence>
<dbReference type="PANTHER" id="PTHR47844:SF1">
    <property type="entry name" value="EXOSTOSIN-LIKE 2"/>
    <property type="match status" value="1"/>
</dbReference>
<evidence type="ECO:0000256" key="7">
    <source>
        <dbReference type="ARBA" id="ARBA00023180"/>
    </source>
</evidence>
<comment type="caution">
    <text evidence="9">The sequence shown here is derived from an EMBL/GenBank/DDBJ whole genome shotgun (WGS) entry which is preliminary data.</text>
</comment>
<evidence type="ECO:0000256" key="6">
    <source>
        <dbReference type="ARBA" id="ARBA00023136"/>
    </source>
</evidence>
<keyword evidence="7" id="KW-0325">Glycoprotein</keyword>
<evidence type="ECO:0000256" key="3">
    <source>
        <dbReference type="ARBA" id="ARBA00022679"/>
    </source>
</evidence>
<name>A0A5M8PXV4_9LECA</name>
<evidence type="ECO:0000313" key="9">
    <source>
        <dbReference type="EMBL" id="KAA6414609.1"/>
    </source>
</evidence>
<reference evidence="9 10" key="1">
    <citation type="submission" date="2019-09" db="EMBL/GenBank/DDBJ databases">
        <title>The hologenome of the rock-dwelling lichen Lasallia pustulata.</title>
        <authorList>
            <person name="Greshake Tzovaras B."/>
            <person name="Segers F."/>
            <person name="Bicker A."/>
            <person name="Dal Grande F."/>
            <person name="Otte J."/>
            <person name="Hankeln T."/>
            <person name="Schmitt I."/>
            <person name="Ebersberger I."/>
        </authorList>
    </citation>
    <scope>NUCLEOTIDE SEQUENCE [LARGE SCALE GENOMIC DNA]</scope>
    <source>
        <strain evidence="9">A1-1</strain>
    </source>
</reference>
<dbReference type="GO" id="GO:0016020">
    <property type="term" value="C:membrane"/>
    <property type="evidence" value="ECO:0007669"/>
    <property type="project" value="UniProtKB-SubCell"/>
</dbReference>
<dbReference type="AlphaFoldDB" id="A0A5M8PXV4"/>
<evidence type="ECO:0000256" key="4">
    <source>
        <dbReference type="ARBA" id="ARBA00022692"/>
    </source>
</evidence>
<protein>
    <submittedName>
        <fullName evidence="9">Glycosyltransferase family 2</fullName>
    </submittedName>
</protein>